<evidence type="ECO:0000313" key="6">
    <source>
        <dbReference type="EMBL" id="CAJ2509574.1"/>
    </source>
</evidence>
<accession>A0AAI8YLY4</accession>
<dbReference type="CDD" id="cd00082">
    <property type="entry name" value="HisKA"/>
    <property type="match status" value="1"/>
</dbReference>
<feature type="modified residue" description="4-aspartylphosphate" evidence="2">
    <location>
        <position position="1129"/>
    </location>
</feature>
<dbReference type="SUPFAM" id="SSF55874">
    <property type="entry name" value="ATPase domain of HSP90 chaperone/DNA topoisomerase II/histidine kinase"/>
    <property type="match status" value="1"/>
</dbReference>
<dbReference type="InterPro" id="IPR003594">
    <property type="entry name" value="HATPase_dom"/>
</dbReference>
<dbReference type="Pfam" id="PF02518">
    <property type="entry name" value="HATPase_c"/>
    <property type="match status" value="1"/>
</dbReference>
<dbReference type="PANTHER" id="PTHR43719">
    <property type="entry name" value="TWO-COMPONENT HISTIDINE KINASE"/>
    <property type="match status" value="1"/>
</dbReference>
<dbReference type="CDD" id="cd17546">
    <property type="entry name" value="REC_hyHK_CKI1_RcsC-like"/>
    <property type="match status" value="1"/>
</dbReference>
<evidence type="ECO:0000256" key="1">
    <source>
        <dbReference type="ARBA" id="ARBA00022553"/>
    </source>
</evidence>
<sequence>MVPQNETGGLSSERHHHKNSALHREERMSLKVEPNWARDPRMNHARTFEEFFQQVDWSRTRFGPRVSWPAELQMMVRFMMADTSPSILYWGESHSMIYNEAHVSMVGNNHPAMMGMDAGDVFPDFWDDFDEIIAEQRRTGRTATGQGDRLLMRRRGFLEETYFDWKLIPIVGEDEKVLGSYSMPADVTSKVISHRQKECIKQLNHYTAQANNTKELWEATLTSLKYDDKDLPIALLYTMEEENISLDHRTSKSNAHCQLEGSIGLDLEHEVARKHLDLEPDIDGFAPTMLKALHTGTTLVLEADDPAFHKLLDGIIWKGYNVPSKQFVVMPICFNGTTPAFLIIGLNPYRRCTTLFHEFFQTMADILGMQVERVRLAEEVERHDQLARRAALDFKKSELRFFRFAERSIAGLASKQPLTSFAFQLAMDELYWSGSTIPSVLVTDMFLPSTEAILYANESWYRFSGIDPSEGQNRLSWVDTVMTEDIGLLHEWQDRALKEKKGGTFQVRSKRPFRQGNMYSEHRTGICACYPEPNEAGEVESVMVLIVDISELKWTEKQLLDRTKKLEDSEGKYRNYAEHCPLGICRTDGDGYVQYANNAWHANYNFRRGQAMDPEPWIPFLHDDDVQPCKDFFQKLKKHSGPEAVELRLRDKSSKISEGDRTFDNESWILATGFSEFKDDGTVDYIDFWVTDISAQKMAEKILADKMEEAVRLKTQQERFIDMISHEIRNPLSAVLHCGEEIVDAMKKGRATLDTIAGTSLPPTILISLQQTLPKQLGNALEAANTIMYCVQHQKQIVDDVLTLSKLDSELLVVSPVPVQLMPLVLSSLKIFELELKMTDISLSVVDDKSLANLGVDWVALDPNRFLQIVINLVTNAIKFTKTSPVRQITVTVSALTQRPLESHYGVDYVPQRYAPETPASATSTCAEFGSLLDAQPDIFLSFSVQDTGKGLSKSEKALLFNRFAQASPKTHIEYGGSGLGLFICRQITELLGGEIGIASTPGVGSTFAFYVGAQRIDPPFKLQASNESLVRLSRSFSLSADGTSVEPVKGLDVVTAELPDETIDGENGAPRTVLVVEDNLVNQKVLCKQLRNRDFAVQAAGHGKEALDAMMARATPGRGHYFNVILCDIEMPVMGGIDFAKEVRRLEAQGELVGHVPIIGVTANVRNTQVSGAIDAGMDGVTTKPYRVNHLIEHINRLCPAR</sequence>
<feature type="domain" description="Histidine kinase" evidence="4">
    <location>
        <begin position="723"/>
        <end position="1016"/>
    </location>
</feature>
<dbReference type="PROSITE" id="PS50109">
    <property type="entry name" value="HIS_KIN"/>
    <property type="match status" value="1"/>
</dbReference>
<dbReference type="SUPFAM" id="SSF55781">
    <property type="entry name" value="GAF domain-like"/>
    <property type="match status" value="1"/>
</dbReference>
<dbReference type="AlphaFoldDB" id="A0AAI8YLY4"/>
<reference evidence="6" key="1">
    <citation type="submission" date="2023-10" db="EMBL/GenBank/DDBJ databases">
        <authorList>
            <person name="Hackl T."/>
        </authorList>
    </citation>
    <scope>NUCLEOTIDE SEQUENCE</scope>
</reference>
<dbReference type="InterPro" id="IPR004358">
    <property type="entry name" value="Sig_transdc_His_kin-like_C"/>
</dbReference>
<dbReference type="Proteomes" id="UP001295740">
    <property type="component" value="Unassembled WGS sequence"/>
</dbReference>
<dbReference type="SMART" id="SM00091">
    <property type="entry name" value="PAS"/>
    <property type="match status" value="2"/>
</dbReference>
<feature type="domain" description="Response regulatory" evidence="5">
    <location>
        <begin position="1073"/>
        <end position="1200"/>
    </location>
</feature>
<dbReference type="PANTHER" id="PTHR43719:SF60">
    <property type="entry name" value="HISTIDINE KINASE G2"/>
    <property type="match status" value="1"/>
</dbReference>
<dbReference type="InterPro" id="IPR035965">
    <property type="entry name" value="PAS-like_dom_sf"/>
</dbReference>
<dbReference type="SUPFAM" id="SSF52172">
    <property type="entry name" value="CheY-like"/>
    <property type="match status" value="1"/>
</dbReference>
<evidence type="ECO:0000259" key="5">
    <source>
        <dbReference type="PROSITE" id="PS50110"/>
    </source>
</evidence>
<evidence type="ECO:0000256" key="2">
    <source>
        <dbReference type="PROSITE-ProRule" id="PRU00169"/>
    </source>
</evidence>
<organism evidence="6 7">
    <name type="scientific">Anthostomella pinea</name>
    <dbReference type="NCBI Taxonomy" id="933095"/>
    <lineage>
        <taxon>Eukaryota</taxon>
        <taxon>Fungi</taxon>
        <taxon>Dikarya</taxon>
        <taxon>Ascomycota</taxon>
        <taxon>Pezizomycotina</taxon>
        <taxon>Sordariomycetes</taxon>
        <taxon>Xylariomycetidae</taxon>
        <taxon>Xylariales</taxon>
        <taxon>Xylariaceae</taxon>
        <taxon>Anthostomella</taxon>
    </lineage>
</organism>
<evidence type="ECO:0000313" key="7">
    <source>
        <dbReference type="Proteomes" id="UP001295740"/>
    </source>
</evidence>
<dbReference type="SMART" id="SM00388">
    <property type="entry name" value="HisKA"/>
    <property type="match status" value="1"/>
</dbReference>
<keyword evidence="1 2" id="KW-0597">Phosphoprotein</keyword>
<dbReference type="PRINTS" id="PR00344">
    <property type="entry name" value="BCTRLSENSOR"/>
</dbReference>
<protein>
    <submittedName>
        <fullName evidence="6">Uu.00g146000.m01.CDS01</fullName>
    </submittedName>
</protein>
<dbReference type="Gene3D" id="1.10.287.130">
    <property type="match status" value="1"/>
</dbReference>
<dbReference type="Pfam" id="PF00072">
    <property type="entry name" value="Response_reg"/>
    <property type="match status" value="1"/>
</dbReference>
<dbReference type="Gene3D" id="3.30.450.20">
    <property type="entry name" value="PAS domain"/>
    <property type="match status" value="3"/>
</dbReference>
<dbReference type="InterPro" id="IPR005467">
    <property type="entry name" value="His_kinase_dom"/>
</dbReference>
<dbReference type="InterPro" id="IPR000014">
    <property type="entry name" value="PAS"/>
</dbReference>
<dbReference type="InterPro" id="IPR036097">
    <property type="entry name" value="HisK_dim/P_sf"/>
</dbReference>
<dbReference type="CDD" id="cd00130">
    <property type="entry name" value="PAS"/>
    <property type="match status" value="1"/>
</dbReference>
<feature type="compositionally biased region" description="Polar residues" evidence="3">
    <location>
        <begin position="1"/>
        <end position="10"/>
    </location>
</feature>
<dbReference type="SUPFAM" id="SSF47384">
    <property type="entry name" value="Homodimeric domain of signal transducing histidine kinase"/>
    <property type="match status" value="1"/>
</dbReference>
<dbReference type="GO" id="GO:0000155">
    <property type="term" value="F:phosphorelay sensor kinase activity"/>
    <property type="evidence" value="ECO:0007669"/>
    <property type="project" value="InterPro"/>
</dbReference>
<dbReference type="Pfam" id="PF13426">
    <property type="entry name" value="PAS_9"/>
    <property type="match status" value="1"/>
</dbReference>
<dbReference type="Gene3D" id="3.30.565.10">
    <property type="entry name" value="Histidine kinase-like ATPase, C-terminal domain"/>
    <property type="match status" value="1"/>
</dbReference>
<keyword evidence="7" id="KW-1185">Reference proteome</keyword>
<proteinExistence type="predicted"/>
<gene>
    <name evidence="6" type="ORF">KHLLAP_LOCUS10042</name>
</gene>
<name>A0AAI8YLY4_9PEZI</name>
<feature type="region of interest" description="Disordered" evidence="3">
    <location>
        <begin position="1"/>
        <end position="27"/>
    </location>
</feature>
<dbReference type="PROSITE" id="PS50110">
    <property type="entry name" value="RESPONSE_REGULATORY"/>
    <property type="match status" value="1"/>
</dbReference>
<dbReference type="SMART" id="SM00448">
    <property type="entry name" value="REC"/>
    <property type="match status" value="1"/>
</dbReference>
<dbReference type="Gene3D" id="3.40.50.2300">
    <property type="match status" value="1"/>
</dbReference>
<dbReference type="InterPro" id="IPR011006">
    <property type="entry name" value="CheY-like_superfamily"/>
</dbReference>
<comment type="caution">
    <text evidence="6">The sequence shown here is derived from an EMBL/GenBank/DDBJ whole genome shotgun (WGS) entry which is preliminary data.</text>
</comment>
<dbReference type="SUPFAM" id="SSF55785">
    <property type="entry name" value="PYP-like sensor domain (PAS domain)"/>
    <property type="match status" value="2"/>
</dbReference>
<dbReference type="EMBL" id="CAUWAG010000012">
    <property type="protein sequence ID" value="CAJ2509574.1"/>
    <property type="molecule type" value="Genomic_DNA"/>
</dbReference>
<evidence type="ECO:0000259" key="4">
    <source>
        <dbReference type="PROSITE" id="PS50109"/>
    </source>
</evidence>
<evidence type="ECO:0000256" key="3">
    <source>
        <dbReference type="SAM" id="MobiDB-lite"/>
    </source>
</evidence>
<dbReference type="SMART" id="SM00387">
    <property type="entry name" value="HATPase_c"/>
    <property type="match status" value="1"/>
</dbReference>
<dbReference type="InterPro" id="IPR050956">
    <property type="entry name" value="2C_system_His_kinase"/>
</dbReference>
<dbReference type="InterPro" id="IPR001789">
    <property type="entry name" value="Sig_transdc_resp-reg_receiver"/>
</dbReference>
<dbReference type="InterPro" id="IPR003661">
    <property type="entry name" value="HisK_dim/P_dom"/>
</dbReference>
<dbReference type="InterPro" id="IPR036890">
    <property type="entry name" value="HATPase_C_sf"/>
</dbReference>